<keyword evidence="3" id="KW-1185">Reference proteome</keyword>
<keyword evidence="1" id="KW-0472">Membrane</keyword>
<feature type="transmembrane region" description="Helical" evidence="1">
    <location>
        <begin position="9"/>
        <end position="30"/>
    </location>
</feature>
<proteinExistence type="predicted"/>
<accession>A0A0R0M6K1</accession>
<dbReference type="AlphaFoldDB" id="A0A0R0M6K1"/>
<name>A0A0R0M6K1_9MICR</name>
<dbReference type="EMBL" id="LGUB01000058">
    <property type="protein sequence ID" value="KRH94560.1"/>
    <property type="molecule type" value="Genomic_DNA"/>
</dbReference>
<keyword evidence="1" id="KW-1133">Transmembrane helix</keyword>
<protein>
    <submittedName>
        <fullName evidence="2">Uncharacterized protein</fullName>
    </submittedName>
</protein>
<evidence type="ECO:0000313" key="2">
    <source>
        <dbReference type="EMBL" id="KRH94560.1"/>
    </source>
</evidence>
<evidence type="ECO:0000256" key="1">
    <source>
        <dbReference type="SAM" id="Phobius"/>
    </source>
</evidence>
<evidence type="ECO:0000313" key="3">
    <source>
        <dbReference type="Proteomes" id="UP000051530"/>
    </source>
</evidence>
<comment type="caution">
    <text evidence="2">The sequence shown here is derived from an EMBL/GenBank/DDBJ whole genome shotgun (WGS) entry which is preliminary data.</text>
</comment>
<sequence length="44" mass="5277">MSNHIYKTTLYIIFIPKELTLIFLLVHIFFHRYSTTLNITVSSF</sequence>
<dbReference type="Proteomes" id="UP000051530">
    <property type="component" value="Unassembled WGS sequence"/>
</dbReference>
<organism evidence="2 3">
    <name type="scientific">Pseudoloma neurophilia</name>
    <dbReference type="NCBI Taxonomy" id="146866"/>
    <lineage>
        <taxon>Eukaryota</taxon>
        <taxon>Fungi</taxon>
        <taxon>Fungi incertae sedis</taxon>
        <taxon>Microsporidia</taxon>
        <taxon>Pseudoloma</taxon>
    </lineage>
</organism>
<keyword evidence="1" id="KW-0812">Transmembrane</keyword>
<reference evidence="2 3" key="1">
    <citation type="submission" date="2015-07" db="EMBL/GenBank/DDBJ databases">
        <title>The genome of Pseudoloma neurophilia, a relevant intracellular parasite of the zebrafish.</title>
        <authorList>
            <person name="Ndikumana S."/>
            <person name="Pelin A."/>
            <person name="Sanders J."/>
            <person name="Corradi N."/>
        </authorList>
    </citation>
    <scope>NUCLEOTIDE SEQUENCE [LARGE SCALE GENOMIC DNA]</scope>
    <source>
        <strain evidence="2 3">MK1</strain>
    </source>
</reference>
<dbReference type="VEuPathDB" id="MicrosporidiaDB:M153_2110005042"/>
<gene>
    <name evidence="2" type="ORF">M153_2110005042</name>
</gene>